<feature type="active site" description="Tele-phosphohistidine intermediate" evidence="5">
    <location>
        <position position="75"/>
    </location>
</feature>
<dbReference type="Proteomes" id="UP000017747">
    <property type="component" value="Unassembled WGS sequence"/>
</dbReference>
<dbReference type="PANTHER" id="PTHR34382:SF7">
    <property type="entry name" value="PTS SYSTEM N,N'-DIACETYLCHITOBIOSE-SPECIFIC EIIA COMPONENT"/>
    <property type="match status" value="1"/>
</dbReference>
<comment type="caution">
    <text evidence="8">The sequence shown here is derived from an EMBL/GenBank/DDBJ whole genome shotgun (WGS) entry which is preliminary data.</text>
</comment>
<accession>V7I7R3</accession>
<evidence type="ECO:0000256" key="1">
    <source>
        <dbReference type="ARBA" id="ARBA00022448"/>
    </source>
</evidence>
<evidence type="ECO:0000256" key="3">
    <source>
        <dbReference type="ARBA" id="ARBA00022679"/>
    </source>
</evidence>
<gene>
    <name evidence="8" type="ORF">T472_0207115</name>
</gene>
<keyword evidence="2" id="KW-0762">Sugar transport</keyword>
<dbReference type="CDD" id="cd00215">
    <property type="entry name" value="PTS_IIA_lac"/>
    <property type="match status" value="1"/>
</dbReference>
<evidence type="ECO:0000313" key="9">
    <source>
        <dbReference type="Proteomes" id="UP000017747"/>
    </source>
</evidence>
<sequence>MDNQTIIFNIIMNGGDAKSYAMESIRTAKKGEMAQARNFLTKSGESLEKAHEIQTALIQEEAAGNSTELSLLMVHAQDHFMNALTVRDLAREIVDVYDLVNSLKEKLG</sequence>
<dbReference type="eggNOG" id="COG1447">
    <property type="taxonomic scope" value="Bacteria"/>
</dbReference>
<feature type="modified residue" description="Phosphohistidine; by HPr" evidence="7">
    <location>
        <position position="75"/>
    </location>
</feature>
<dbReference type="PIRSF" id="PIRSF000699">
    <property type="entry name" value="PTS_IILac_III"/>
    <property type="match status" value="1"/>
</dbReference>
<keyword evidence="4" id="KW-0598">Phosphotransferase system</keyword>
<dbReference type="InterPro" id="IPR036542">
    <property type="entry name" value="PTS_IIA_lac/cel_sf"/>
</dbReference>
<dbReference type="OrthoDB" id="389577at2"/>
<dbReference type="PANTHER" id="PTHR34382">
    <property type="entry name" value="PTS SYSTEM N,N'-DIACETYLCHITOBIOSE-SPECIFIC EIIA COMPONENT"/>
    <property type="match status" value="1"/>
</dbReference>
<keyword evidence="3" id="KW-0808">Transferase</keyword>
<dbReference type="GO" id="GO:0009401">
    <property type="term" value="P:phosphoenolpyruvate-dependent sugar phosphotransferase system"/>
    <property type="evidence" value="ECO:0007669"/>
    <property type="project" value="UniProtKB-KW"/>
</dbReference>
<evidence type="ECO:0000256" key="4">
    <source>
        <dbReference type="ARBA" id="ARBA00022683"/>
    </source>
</evidence>
<dbReference type="AlphaFoldDB" id="V7I7R3"/>
<dbReference type="RefSeq" id="WP_023388691.1">
    <property type="nucleotide sequence ID" value="NZ_AXUN02000135.1"/>
</dbReference>
<evidence type="ECO:0000256" key="2">
    <source>
        <dbReference type="ARBA" id="ARBA00022597"/>
    </source>
</evidence>
<dbReference type="EMBL" id="AXUN02000135">
    <property type="protein sequence ID" value="ETA81274.1"/>
    <property type="molecule type" value="Genomic_DNA"/>
</dbReference>
<keyword evidence="6" id="KW-0479">Metal-binding</keyword>
<keyword evidence="6" id="KW-0460">Magnesium</keyword>
<dbReference type="PROSITE" id="PS51095">
    <property type="entry name" value="PTS_EIIA_TYPE_3"/>
    <property type="match status" value="1"/>
</dbReference>
<evidence type="ECO:0000256" key="5">
    <source>
        <dbReference type="PIRSR" id="PIRSR000699-1"/>
    </source>
</evidence>
<dbReference type="SUPFAM" id="SSF46973">
    <property type="entry name" value="Enzyme IIa from lactose specific PTS, IIa-lac"/>
    <property type="match status" value="1"/>
</dbReference>
<keyword evidence="1" id="KW-0813">Transport</keyword>
<evidence type="ECO:0000313" key="8">
    <source>
        <dbReference type="EMBL" id="ETA81274.1"/>
    </source>
</evidence>
<dbReference type="Pfam" id="PF02255">
    <property type="entry name" value="PTS_IIA"/>
    <property type="match status" value="1"/>
</dbReference>
<protein>
    <submittedName>
        <fullName evidence="8">PTS mannose transporter subunit IIA</fullName>
    </submittedName>
</protein>
<feature type="binding site" evidence="6">
    <location>
        <position position="78"/>
    </location>
    <ligand>
        <name>Mg(2+)</name>
        <dbReference type="ChEBI" id="CHEBI:18420"/>
        <note>ligand shared between all trimeric partners</note>
    </ligand>
</feature>
<comment type="cofactor">
    <cofactor evidence="6">
        <name>Mg(2+)</name>
        <dbReference type="ChEBI" id="CHEBI:18420"/>
    </cofactor>
    <text evidence="6">Binds 1 Mg(2+) ion per trimer.</text>
</comment>
<keyword evidence="9" id="KW-1185">Reference proteome</keyword>
<name>V7I7R3_9CLOT</name>
<evidence type="ECO:0000256" key="6">
    <source>
        <dbReference type="PIRSR" id="PIRSR000699-2"/>
    </source>
</evidence>
<dbReference type="STRING" id="994573.T472_0207115"/>
<dbReference type="GO" id="GO:0046872">
    <property type="term" value="F:metal ion binding"/>
    <property type="evidence" value="ECO:0007669"/>
    <property type="project" value="UniProtKB-KW"/>
</dbReference>
<reference evidence="8 9" key="1">
    <citation type="journal article" date="2014" name="Genome Announc.">
        <title>Genome Sequence of Youngiibacter fragilis, the Type Strain of the Genus Youngiibacter.</title>
        <authorList>
            <person name="Wawrik C.B."/>
            <person name="Callaghan A.V."/>
            <person name="Stamps B.W."/>
            <person name="Wawrik B."/>
        </authorList>
    </citation>
    <scope>NUCLEOTIDE SEQUENCE [LARGE SCALE GENOMIC DNA]</scope>
    <source>
        <strain evidence="8 9">232.1</strain>
    </source>
</reference>
<organism evidence="8 9">
    <name type="scientific">Youngiibacter fragilis 232.1</name>
    <dbReference type="NCBI Taxonomy" id="994573"/>
    <lineage>
        <taxon>Bacteria</taxon>
        <taxon>Bacillati</taxon>
        <taxon>Bacillota</taxon>
        <taxon>Clostridia</taxon>
        <taxon>Eubacteriales</taxon>
        <taxon>Clostridiaceae</taxon>
        <taxon>Youngiibacter</taxon>
    </lineage>
</organism>
<dbReference type="InterPro" id="IPR003188">
    <property type="entry name" value="PTS_IIA_lac/cel"/>
</dbReference>
<dbReference type="GO" id="GO:0016740">
    <property type="term" value="F:transferase activity"/>
    <property type="evidence" value="ECO:0007669"/>
    <property type="project" value="UniProtKB-KW"/>
</dbReference>
<evidence type="ECO:0000256" key="7">
    <source>
        <dbReference type="PROSITE-ProRule" id="PRU00418"/>
    </source>
</evidence>
<dbReference type="Gene3D" id="1.20.58.80">
    <property type="entry name" value="Phosphotransferase system, lactose/cellobiose-type IIA subunit"/>
    <property type="match status" value="1"/>
</dbReference>
<proteinExistence type="predicted"/>